<dbReference type="InterPro" id="IPR006551">
    <property type="entry name" value="Polynucleotide_phosphatase"/>
</dbReference>
<dbReference type="GeneID" id="5235150"/>
<dbReference type="Gene3D" id="3.40.50.1000">
    <property type="entry name" value="HAD superfamily/HAD-like"/>
    <property type="match status" value="1"/>
</dbReference>
<dbReference type="SUPFAM" id="SSF56784">
    <property type="entry name" value="HAD-like"/>
    <property type="match status" value="1"/>
</dbReference>
<dbReference type="Proteomes" id="UP000001996">
    <property type="component" value="Unassembled WGS sequence"/>
</dbReference>
<keyword evidence="3" id="KW-1185">Reference proteome</keyword>
<dbReference type="InterPro" id="IPR006549">
    <property type="entry name" value="HAD-SF_hydro_IIIA"/>
</dbReference>
<dbReference type="STRING" id="379508.A5DTQ7"/>
<dbReference type="KEGG" id="lel:PVL30_000715"/>
<dbReference type="InParanoid" id="A5DTQ7"/>
<dbReference type="InterPro" id="IPR013954">
    <property type="entry name" value="PNK3P"/>
</dbReference>
<dbReference type="InterPro" id="IPR023214">
    <property type="entry name" value="HAD_sf"/>
</dbReference>
<dbReference type="VEuPathDB" id="FungiDB:LELG_00743"/>
<evidence type="ECO:0000313" key="2">
    <source>
        <dbReference type="EMBL" id="EDK42565.1"/>
    </source>
</evidence>
<evidence type="ECO:0000256" key="1">
    <source>
        <dbReference type="SAM" id="MobiDB-lite"/>
    </source>
</evidence>
<dbReference type="PANTHER" id="PTHR12083:SF9">
    <property type="entry name" value="BIFUNCTIONAL POLYNUCLEOTIDE PHOSPHATASE_KINASE"/>
    <property type="match status" value="1"/>
</dbReference>
<gene>
    <name evidence="2" type="ORF">LELG_00743</name>
</gene>
<dbReference type="InterPro" id="IPR036412">
    <property type="entry name" value="HAD-like_sf"/>
</dbReference>
<dbReference type="Pfam" id="PF08645">
    <property type="entry name" value="PNK3P"/>
    <property type="match status" value="1"/>
</dbReference>
<evidence type="ECO:0000313" key="3">
    <source>
        <dbReference type="Proteomes" id="UP000001996"/>
    </source>
</evidence>
<reference evidence="2 3" key="1">
    <citation type="journal article" date="2009" name="Nature">
        <title>Evolution of pathogenicity and sexual reproduction in eight Candida genomes.</title>
        <authorList>
            <person name="Butler G."/>
            <person name="Rasmussen M.D."/>
            <person name="Lin M.F."/>
            <person name="Santos M.A."/>
            <person name="Sakthikumar S."/>
            <person name="Munro C.A."/>
            <person name="Rheinbay E."/>
            <person name="Grabherr M."/>
            <person name="Forche A."/>
            <person name="Reedy J.L."/>
            <person name="Agrafioti I."/>
            <person name="Arnaud M.B."/>
            <person name="Bates S."/>
            <person name="Brown A.J."/>
            <person name="Brunke S."/>
            <person name="Costanzo M.C."/>
            <person name="Fitzpatrick D.A."/>
            <person name="de Groot P.W."/>
            <person name="Harris D."/>
            <person name="Hoyer L.L."/>
            <person name="Hube B."/>
            <person name="Klis F.M."/>
            <person name="Kodira C."/>
            <person name="Lennard N."/>
            <person name="Logue M.E."/>
            <person name="Martin R."/>
            <person name="Neiman A.M."/>
            <person name="Nikolaou E."/>
            <person name="Quail M.A."/>
            <person name="Quinn J."/>
            <person name="Santos M.C."/>
            <person name="Schmitzberger F.F."/>
            <person name="Sherlock G."/>
            <person name="Shah P."/>
            <person name="Silverstein K.A."/>
            <person name="Skrzypek M.S."/>
            <person name="Soll D."/>
            <person name="Staggs R."/>
            <person name="Stansfield I."/>
            <person name="Stumpf M.P."/>
            <person name="Sudbery P.E."/>
            <person name="Srikantha T."/>
            <person name="Zeng Q."/>
            <person name="Berman J."/>
            <person name="Berriman M."/>
            <person name="Heitman J."/>
            <person name="Gow N.A."/>
            <person name="Lorenz M.C."/>
            <person name="Birren B.W."/>
            <person name="Kellis M."/>
            <person name="Cuomo C.A."/>
        </authorList>
    </citation>
    <scope>NUCLEOTIDE SEQUENCE [LARGE SCALE GENOMIC DNA]</scope>
    <source>
        <strain evidence="3">ATCC 11503 / BCRC 21390 / CBS 2605 / JCM 1781 / NBRC 1676 / NRRL YB-4239</strain>
    </source>
</reference>
<accession>A5DTQ7</accession>
<dbReference type="GO" id="GO:0003690">
    <property type="term" value="F:double-stranded DNA binding"/>
    <property type="evidence" value="ECO:0007669"/>
    <property type="project" value="TreeGrafter"/>
</dbReference>
<dbReference type="HOGENOM" id="CLU_014938_0_0_1"/>
<dbReference type="GO" id="GO:0046403">
    <property type="term" value="F:polynucleotide 3'-phosphatase activity"/>
    <property type="evidence" value="ECO:0007669"/>
    <property type="project" value="TreeGrafter"/>
</dbReference>
<dbReference type="AlphaFoldDB" id="A5DTQ7"/>
<dbReference type="EMBL" id="CH981524">
    <property type="protein sequence ID" value="EDK42565.1"/>
    <property type="molecule type" value="Genomic_DNA"/>
</dbReference>
<dbReference type="NCBIfam" id="TIGR01664">
    <property type="entry name" value="DNA-3'-Pase"/>
    <property type="match status" value="1"/>
</dbReference>
<dbReference type="OMA" id="KPEIGMW"/>
<proteinExistence type="predicted"/>
<organism evidence="2 3">
    <name type="scientific">Lodderomyces elongisporus (strain ATCC 11503 / CBS 2605 / JCM 1781 / NBRC 1676 / NRRL YB-4239)</name>
    <name type="common">Yeast</name>
    <name type="synonym">Saccharomyces elongisporus</name>
    <dbReference type="NCBI Taxonomy" id="379508"/>
    <lineage>
        <taxon>Eukaryota</taxon>
        <taxon>Fungi</taxon>
        <taxon>Dikarya</taxon>
        <taxon>Ascomycota</taxon>
        <taxon>Saccharomycotina</taxon>
        <taxon>Pichiomycetes</taxon>
        <taxon>Debaryomycetaceae</taxon>
        <taxon>Candida/Lodderomyces clade</taxon>
        <taxon>Lodderomyces</taxon>
    </lineage>
</organism>
<protein>
    <recommendedName>
        <fullName evidence="4">DNA 3'-phosphatase</fullName>
    </recommendedName>
</protein>
<sequence>MGNKDIVGLISKPKDRGMEKHSCESKKDNRNGDFVKLLSTTAALPKNILNALNASIACPNFESRWKTVGTHLIKNVPANRTSSILRVKVAAFDLDGTLITTKSGAKYSKGPQDWKWWGNSSTLVPEKLASLNKDGYIIAVFTNQGAVVVNGPAKSYNNFKLKLGLIQDDLKKQYQVSELFVFASPKKPAKTPTSSDEQHKSTRKPEIGMWKAFENDLAMDGKTIDLQNSFFIGDAAGRLEDFLDSDLNFAKNAGLEFKTPEEFFVCST</sequence>
<feature type="compositionally biased region" description="Basic and acidic residues" evidence="1">
    <location>
        <begin position="196"/>
        <end position="205"/>
    </location>
</feature>
<dbReference type="NCBIfam" id="TIGR01662">
    <property type="entry name" value="HAD-SF-IIIA"/>
    <property type="match status" value="1"/>
</dbReference>
<feature type="region of interest" description="Disordered" evidence="1">
    <location>
        <begin position="186"/>
        <end position="205"/>
    </location>
</feature>
<dbReference type="GO" id="GO:0006281">
    <property type="term" value="P:DNA repair"/>
    <property type="evidence" value="ECO:0007669"/>
    <property type="project" value="TreeGrafter"/>
</dbReference>
<dbReference type="OrthoDB" id="19045at2759"/>
<dbReference type="eggNOG" id="KOG2134">
    <property type="taxonomic scope" value="Eukaryota"/>
</dbReference>
<dbReference type="GO" id="GO:0046404">
    <property type="term" value="F:ATP-dependent polydeoxyribonucleotide 5'-hydroxyl-kinase activity"/>
    <property type="evidence" value="ECO:0007669"/>
    <property type="project" value="TreeGrafter"/>
</dbReference>
<dbReference type="FunCoup" id="A5DTQ7">
    <property type="interactions" value="3"/>
</dbReference>
<name>A5DTQ7_LODEL</name>
<evidence type="ECO:0008006" key="4">
    <source>
        <dbReference type="Google" id="ProtNLM"/>
    </source>
</evidence>
<dbReference type="PANTHER" id="PTHR12083">
    <property type="entry name" value="BIFUNCTIONAL POLYNUCLEOTIDE PHOSPHATASE/KINASE"/>
    <property type="match status" value="1"/>
</dbReference>